<dbReference type="GO" id="GO:0006741">
    <property type="term" value="P:NADP+ biosynthetic process"/>
    <property type="evidence" value="ECO:0007669"/>
    <property type="project" value="UniProtKB-UniRule"/>
</dbReference>
<evidence type="ECO:0000256" key="7">
    <source>
        <dbReference type="ARBA" id="ARBA00047925"/>
    </source>
</evidence>
<dbReference type="SUPFAM" id="SSF111331">
    <property type="entry name" value="NAD kinase/diacylglycerol kinase-like"/>
    <property type="match status" value="1"/>
</dbReference>
<evidence type="ECO:0000256" key="3">
    <source>
        <dbReference type="ARBA" id="ARBA00022777"/>
    </source>
</evidence>
<evidence type="ECO:0000313" key="9">
    <source>
        <dbReference type="EMBL" id="HGD13809.1"/>
    </source>
</evidence>
<comment type="cofactor">
    <cofactor evidence="8">
        <name>a divalent metal cation</name>
        <dbReference type="ChEBI" id="CHEBI:60240"/>
    </cofactor>
</comment>
<dbReference type="EC" id="2.7.1.23" evidence="8"/>
<name>A0A7V3PUS4_UNCW3</name>
<reference evidence="9" key="1">
    <citation type="journal article" date="2020" name="mSystems">
        <title>Genome- and Community-Level Interaction Insights into Carbon Utilization and Element Cycling Functions of Hydrothermarchaeota in Hydrothermal Sediment.</title>
        <authorList>
            <person name="Zhou Z."/>
            <person name="Liu Y."/>
            <person name="Xu W."/>
            <person name="Pan J."/>
            <person name="Luo Z.H."/>
            <person name="Li M."/>
        </authorList>
    </citation>
    <scope>NUCLEOTIDE SEQUENCE [LARGE SCALE GENOMIC DNA]</scope>
    <source>
        <strain evidence="9">SpSt-914</strain>
    </source>
</reference>
<dbReference type="InterPro" id="IPR016064">
    <property type="entry name" value="NAD/diacylglycerol_kinase_sf"/>
</dbReference>
<feature type="binding site" evidence="8">
    <location>
        <position position="91"/>
    </location>
    <ligand>
        <name>NAD(+)</name>
        <dbReference type="ChEBI" id="CHEBI:57540"/>
    </ligand>
</feature>
<dbReference type="HAMAP" id="MF_00361">
    <property type="entry name" value="NAD_kinase"/>
    <property type="match status" value="1"/>
</dbReference>
<evidence type="ECO:0000256" key="6">
    <source>
        <dbReference type="ARBA" id="ARBA00023027"/>
    </source>
</evidence>
<dbReference type="PANTHER" id="PTHR20275">
    <property type="entry name" value="NAD KINASE"/>
    <property type="match status" value="1"/>
</dbReference>
<dbReference type="GO" id="GO:0051287">
    <property type="term" value="F:NAD binding"/>
    <property type="evidence" value="ECO:0007669"/>
    <property type="project" value="UniProtKB-ARBA"/>
</dbReference>
<comment type="subcellular location">
    <subcellularLocation>
        <location evidence="8">Cytoplasm</location>
    </subcellularLocation>
</comment>
<feature type="active site" description="Proton acceptor" evidence="8">
    <location>
        <position position="86"/>
    </location>
</feature>
<proteinExistence type="inferred from homology"/>
<organism evidence="9">
    <name type="scientific">candidate division WOR-3 bacterium</name>
    <dbReference type="NCBI Taxonomy" id="2052148"/>
    <lineage>
        <taxon>Bacteria</taxon>
        <taxon>Bacteria division WOR-3</taxon>
    </lineage>
</organism>
<dbReference type="InterPro" id="IPR017438">
    <property type="entry name" value="ATP-NAD_kinase_N"/>
</dbReference>
<dbReference type="AlphaFoldDB" id="A0A7V3PUS4"/>
<dbReference type="EMBL" id="DTMZ01000177">
    <property type="protein sequence ID" value="HGD13809.1"/>
    <property type="molecule type" value="Genomic_DNA"/>
</dbReference>
<keyword evidence="4 8" id="KW-0067">ATP-binding</keyword>
<dbReference type="FunFam" id="2.60.200.30:FF:000009">
    <property type="entry name" value="Poly(P)/ATP NAD kinase"/>
    <property type="match status" value="1"/>
</dbReference>
<feature type="binding site" evidence="8">
    <location>
        <begin position="86"/>
        <end position="87"/>
    </location>
    <ligand>
        <name>NAD(+)</name>
        <dbReference type="ChEBI" id="CHEBI:57540"/>
    </ligand>
</feature>
<dbReference type="GO" id="GO:0005524">
    <property type="term" value="F:ATP binding"/>
    <property type="evidence" value="ECO:0007669"/>
    <property type="project" value="UniProtKB-KW"/>
</dbReference>
<keyword evidence="5 8" id="KW-0521">NADP</keyword>
<dbReference type="Pfam" id="PF01513">
    <property type="entry name" value="NAD_kinase"/>
    <property type="match status" value="1"/>
</dbReference>
<dbReference type="Pfam" id="PF20143">
    <property type="entry name" value="NAD_kinase_C"/>
    <property type="match status" value="1"/>
</dbReference>
<evidence type="ECO:0000256" key="4">
    <source>
        <dbReference type="ARBA" id="ARBA00022840"/>
    </source>
</evidence>
<feature type="binding site" evidence="8">
    <location>
        <position position="185"/>
    </location>
    <ligand>
        <name>NAD(+)</name>
        <dbReference type="ChEBI" id="CHEBI:57540"/>
    </ligand>
</feature>
<dbReference type="InterPro" id="IPR017437">
    <property type="entry name" value="ATP-NAD_kinase_PpnK-typ_C"/>
</dbReference>
<dbReference type="GO" id="GO:0046872">
    <property type="term" value="F:metal ion binding"/>
    <property type="evidence" value="ECO:0007669"/>
    <property type="project" value="UniProtKB-UniRule"/>
</dbReference>
<dbReference type="CDD" id="cd01653">
    <property type="entry name" value="GATase1"/>
    <property type="match status" value="1"/>
</dbReference>
<dbReference type="GO" id="GO:0005737">
    <property type="term" value="C:cytoplasm"/>
    <property type="evidence" value="ECO:0007669"/>
    <property type="project" value="UniProtKB-SubCell"/>
</dbReference>
<dbReference type="Gene3D" id="3.40.50.10330">
    <property type="entry name" value="Probable inorganic polyphosphate/atp-NAD kinase, domain 1"/>
    <property type="match status" value="1"/>
</dbReference>
<evidence type="ECO:0000256" key="2">
    <source>
        <dbReference type="ARBA" id="ARBA00022741"/>
    </source>
</evidence>
<comment type="caution">
    <text evidence="8">Lacks conserved residue(s) required for the propagation of feature annotation.</text>
</comment>
<feature type="binding site" evidence="8">
    <location>
        <position position="255"/>
    </location>
    <ligand>
        <name>NAD(+)</name>
        <dbReference type="ChEBI" id="CHEBI:57540"/>
    </ligand>
</feature>
<comment type="similarity">
    <text evidence="8">Belongs to the NAD kinase family.</text>
</comment>
<comment type="caution">
    <text evidence="9">The sequence shown here is derived from an EMBL/GenBank/DDBJ whole genome shotgun (WGS) entry which is preliminary data.</text>
</comment>
<gene>
    <name evidence="8" type="primary">nadK</name>
    <name evidence="9" type="ORF">ENX16_07025</name>
</gene>
<evidence type="ECO:0000256" key="1">
    <source>
        <dbReference type="ARBA" id="ARBA00022679"/>
    </source>
</evidence>
<protein>
    <recommendedName>
        <fullName evidence="8">NAD kinase</fullName>
        <ecNumber evidence="8">2.7.1.23</ecNumber>
    </recommendedName>
    <alternativeName>
        <fullName evidence="8">ATP-dependent NAD kinase</fullName>
    </alternativeName>
</protein>
<dbReference type="Gene3D" id="2.60.200.30">
    <property type="entry name" value="Probable inorganic polyphosphate/atp-NAD kinase, domain 2"/>
    <property type="match status" value="1"/>
</dbReference>
<dbReference type="PANTHER" id="PTHR20275:SF0">
    <property type="entry name" value="NAD KINASE"/>
    <property type="match status" value="1"/>
</dbReference>
<keyword evidence="2 8" id="KW-0547">Nucleotide-binding</keyword>
<keyword evidence="8" id="KW-0963">Cytoplasm</keyword>
<feature type="binding site" evidence="8">
    <location>
        <begin position="155"/>
        <end position="156"/>
    </location>
    <ligand>
        <name>NAD(+)</name>
        <dbReference type="ChEBI" id="CHEBI:57540"/>
    </ligand>
</feature>
<feature type="binding site" evidence="8">
    <location>
        <position position="166"/>
    </location>
    <ligand>
        <name>NAD(+)</name>
        <dbReference type="ChEBI" id="CHEBI:57540"/>
    </ligand>
</feature>
<dbReference type="InterPro" id="IPR002504">
    <property type="entry name" value="NADK"/>
</dbReference>
<keyword evidence="1 8" id="KW-0808">Transferase</keyword>
<evidence type="ECO:0000256" key="8">
    <source>
        <dbReference type="HAMAP-Rule" id="MF_00361"/>
    </source>
</evidence>
<keyword evidence="3 8" id="KW-0418">Kinase</keyword>
<comment type="catalytic activity">
    <reaction evidence="7 8">
        <text>NAD(+) + ATP = ADP + NADP(+) + H(+)</text>
        <dbReference type="Rhea" id="RHEA:18629"/>
        <dbReference type="ChEBI" id="CHEBI:15378"/>
        <dbReference type="ChEBI" id="CHEBI:30616"/>
        <dbReference type="ChEBI" id="CHEBI:57540"/>
        <dbReference type="ChEBI" id="CHEBI:58349"/>
        <dbReference type="ChEBI" id="CHEBI:456216"/>
        <dbReference type="EC" id="2.7.1.23"/>
    </reaction>
</comment>
<dbReference type="GO" id="GO:0019674">
    <property type="term" value="P:NAD+ metabolic process"/>
    <property type="evidence" value="ECO:0007669"/>
    <property type="project" value="InterPro"/>
</dbReference>
<sequence length="299" mass="33081">MPGLNMIFTAKFVMPIGRREIMKIGLVINWNKNLAEKFVSELANYFKKKNIDFVIIDSLPPRPTPKSATRSRKIKTVDLVLAVGGDGTLLRAVRLVAEKEIPIMGINLGSLGFLTAFSINEALKSIDKFLKGNYRIEKRIIMQVTFGKNSSFAFNDCAINMGKTGRVIEINVNYRNEFVNKFVGDGIIVATPTGSTAYSLAAGGPVVYPTIAAFILTPICPHALAARPIILPATEAIELQLSGKSKEAILNLDGQVRWQLRSGQSVSIKQADFFVNLVFPKERSYFEILRNKLKWAGTQ</sequence>
<dbReference type="GO" id="GO:0003951">
    <property type="term" value="F:NAD+ kinase activity"/>
    <property type="evidence" value="ECO:0007669"/>
    <property type="project" value="UniProtKB-UniRule"/>
</dbReference>
<comment type="function">
    <text evidence="8">Involved in the regulation of the intracellular balance of NAD and NADP, and is a key enzyme in the biosynthesis of NADP. Catalyzes specifically the phosphorylation on 2'-hydroxyl of the adenosine moiety of NAD to yield NADP.</text>
</comment>
<evidence type="ECO:0000256" key="5">
    <source>
        <dbReference type="ARBA" id="ARBA00022857"/>
    </source>
</evidence>
<keyword evidence="6 8" id="KW-0520">NAD</keyword>
<accession>A0A7V3PUS4</accession>